<evidence type="ECO:0000256" key="4">
    <source>
        <dbReference type="ARBA" id="ARBA00023002"/>
    </source>
</evidence>
<evidence type="ECO:0000256" key="3">
    <source>
        <dbReference type="ARBA" id="ARBA00022723"/>
    </source>
</evidence>
<dbReference type="InterPro" id="IPR001128">
    <property type="entry name" value="Cyt_P450"/>
</dbReference>
<dbReference type="PANTHER" id="PTHR24289:SF20">
    <property type="entry name" value="STEROID 17-ALPHA-HYDROXYLASE_17,20 LYASE"/>
    <property type="match status" value="1"/>
</dbReference>
<organism evidence="9 10">
    <name type="scientific">Saccoglossus kowalevskii</name>
    <name type="common">Acorn worm</name>
    <dbReference type="NCBI Taxonomy" id="10224"/>
    <lineage>
        <taxon>Eukaryota</taxon>
        <taxon>Metazoa</taxon>
        <taxon>Hemichordata</taxon>
        <taxon>Enteropneusta</taxon>
        <taxon>Harrimaniidae</taxon>
        <taxon>Saccoglossus</taxon>
    </lineage>
</organism>
<keyword evidence="6 7" id="KW-0503">Monooxygenase</keyword>
<dbReference type="RefSeq" id="XP_006825011.1">
    <property type="nucleotide sequence ID" value="XM_006824948.1"/>
</dbReference>
<evidence type="ECO:0000256" key="5">
    <source>
        <dbReference type="ARBA" id="ARBA00023004"/>
    </source>
</evidence>
<keyword evidence="8" id="KW-0812">Transmembrane</keyword>
<evidence type="ECO:0000256" key="7">
    <source>
        <dbReference type="RuleBase" id="RU000461"/>
    </source>
</evidence>
<keyword evidence="5 7" id="KW-0408">Iron</keyword>
<keyword evidence="2 7" id="KW-0349">Heme</keyword>
<evidence type="ECO:0000256" key="8">
    <source>
        <dbReference type="SAM" id="Phobius"/>
    </source>
</evidence>
<evidence type="ECO:0000256" key="1">
    <source>
        <dbReference type="ARBA" id="ARBA00010617"/>
    </source>
</evidence>
<accession>A0ABM0MYC0</accession>
<dbReference type="Pfam" id="PF00067">
    <property type="entry name" value="p450"/>
    <property type="match status" value="1"/>
</dbReference>
<keyword evidence="4 7" id="KW-0560">Oxidoreductase</keyword>
<dbReference type="PANTHER" id="PTHR24289">
    <property type="entry name" value="STEROID 17-ALPHA-HYDROXYLASE/17,20 LYASE"/>
    <property type="match status" value="1"/>
</dbReference>
<evidence type="ECO:0000256" key="2">
    <source>
        <dbReference type="ARBA" id="ARBA00022617"/>
    </source>
</evidence>
<evidence type="ECO:0000313" key="9">
    <source>
        <dbReference type="Proteomes" id="UP000694865"/>
    </source>
</evidence>
<proteinExistence type="inferred from homology"/>
<name>A0ABM0MYC0_SACKO</name>
<evidence type="ECO:0000313" key="10">
    <source>
        <dbReference type="RefSeq" id="XP_006825011.1"/>
    </source>
</evidence>
<protein>
    <submittedName>
        <fullName evidence="10">Cytochrome P450 1A5-like</fullName>
    </submittedName>
</protein>
<dbReference type="InterPro" id="IPR036396">
    <property type="entry name" value="Cyt_P450_sf"/>
</dbReference>
<keyword evidence="9" id="KW-1185">Reference proteome</keyword>
<dbReference type="InterPro" id="IPR017972">
    <property type="entry name" value="Cyt_P450_CS"/>
</dbReference>
<dbReference type="Proteomes" id="UP000694865">
    <property type="component" value="Unplaced"/>
</dbReference>
<reference evidence="10" key="1">
    <citation type="submission" date="2025-08" db="UniProtKB">
        <authorList>
            <consortium name="RefSeq"/>
        </authorList>
    </citation>
    <scope>IDENTIFICATION</scope>
    <source>
        <tissue evidence="10">Testes</tissue>
    </source>
</reference>
<dbReference type="PROSITE" id="PS00086">
    <property type="entry name" value="CYTOCHROME_P450"/>
    <property type="match status" value="1"/>
</dbReference>
<sequence>MINYILESLFDNFNTPGSIILLVSVFILSYGLIGLRKPPGFPPGPMGYPFVGNMLDLEEEPHLTLAEYGKKYGDVFTIKIGSRAVIILNSLEAIKEALVKKQNDFAGRPYFYSLSGLMAEECQNIVFGNFTAKWQLQRNIGHQAIRNYASGKKLEALLRCNAFPSFQRAVAKMKKRPFYPRPLLHLLVGNIIVSMCFGKKYELDDPEFINCLRVLSTANASFGSGLVADFIPVFRHIPTFGLTRIKKSMQNWLDLIQHKIDEHKKTFDEGNEDAKSLVGEILSIQRKARLSRDQETEKQLTDVNLRQTVADMFGAGLDTVVNTLEWAIAYLACYPDVQAKVRREIDDVIRDRRLPLLSDKGKLPYCEAVINEVMRIRTVSPFAIPHATTVDTSVGGYTIPKDTWVWCNLWNLHMSEKYWVEPEEFRPERFLNTDGNAISKPDSFMPFSAGRRACMGETLAKNELFLIFTSLFQQYTFKTPTGGKTPCLEAHCMTQFTRCCQYEVKAVARRN</sequence>
<dbReference type="Gene3D" id="1.10.630.10">
    <property type="entry name" value="Cytochrome P450"/>
    <property type="match status" value="1"/>
</dbReference>
<gene>
    <name evidence="10" type="primary">LOC100369590</name>
</gene>
<dbReference type="SUPFAM" id="SSF48264">
    <property type="entry name" value="Cytochrome P450"/>
    <property type="match status" value="1"/>
</dbReference>
<dbReference type="PRINTS" id="PR00463">
    <property type="entry name" value="EP450I"/>
</dbReference>
<keyword evidence="8" id="KW-0472">Membrane</keyword>
<dbReference type="GeneID" id="100369590"/>
<dbReference type="InterPro" id="IPR002401">
    <property type="entry name" value="Cyt_P450_E_grp-I"/>
</dbReference>
<feature type="transmembrane region" description="Helical" evidence="8">
    <location>
        <begin position="13"/>
        <end position="33"/>
    </location>
</feature>
<dbReference type="PRINTS" id="PR00385">
    <property type="entry name" value="P450"/>
</dbReference>
<keyword evidence="8" id="KW-1133">Transmembrane helix</keyword>
<comment type="similarity">
    <text evidence="1 7">Belongs to the cytochrome P450 family.</text>
</comment>
<evidence type="ECO:0000256" key="6">
    <source>
        <dbReference type="ARBA" id="ARBA00023033"/>
    </source>
</evidence>
<keyword evidence="3 7" id="KW-0479">Metal-binding</keyword>